<protein>
    <submittedName>
        <fullName evidence="2">Uncharacterized protein</fullName>
    </submittedName>
</protein>
<feature type="compositionally biased region" description="Basic and acidic residues" evidence="1">
    <location>
        <begin position="107"/>
        <end position="125"/>
    </location>
</feature>
<dbReference type="Proteomes" id="UP001327560">
    <property type="component" value="Chromosome 9"/>
</dbReference>
<feature type="region of interest" description="Disordered" evidence="1">
    <location>
        <begin position="340"/>
        <end position="401"/>
    </location>
</feature>
<evidence type="ECO:0000313" key="2">
    <source>
        <dbReference type="EMBL" id="WOL20051.1"/>
    </source>
</evidence>
<feature type="region of interest" description="Disordered" evidence="1">
    <location>
        <begin position="413"/>
        <end position="437"/>
    </location>
</feature>
<feature type="compositionally biased region" description="Polar residues" evidence="1">
    <location>
        <begin position="71"/>
        <end position="80"/>
    </location>
</feature>
<feature type="region of interest" description="Disordered" evidence="1">
    <location>
        <begin position="1"/>
        <end position="162"/>
    </location>
</feature>
<keyword evidence="3" id="KW-1185">Reference proteome</keyword>
<feature type="compositionally biased region" description="Basic and acidic residues" evidence="1">
    <location>
        <begin position="85"/>
        <end position="100"/>
    </location>
</feature>
<reference evidence="2 3" key="1">
    <citation type="submission" date="2023-10" db="EMBL/GenBank/DDBJ databases">
        <title>Chromosome-scale genome assembly provides insights into flower coloration mechanisms of Canna indica.</title>
        <authorList>
            <person name="Li C."/>
        </authorList>
    </citation>
    <scope>NUCLEOTIDE SEQUENCE [LARGE SCALE GENOMIC DNA]</scope>
    <source>
        <tissue evidence="2">Flower</tissue>
    </source>
</reference>
<organism evidence="2 3">
    <name type="scientific">Canna indica</name>
    <name type="common">Indian-shot</name>
    <dbReference type="NCBI Taxonomy" id="4628"/>
    <lineage>
        <taxon>Eukaryota</taxon>
        <taxon>Viridiplantae</taxon>
        <taxon>Streptophyta</taxon>
        <taxon>Embryophyta</taxon>
        <taxon>Tracheophyta</taxon>
        <taxon>Spermatophyta</taxon>
        <taxon>Magnoliopsida</taxon>
        <taxon>Liliopsida</taxon>
        <taxon>Zingiberales</taxon>
        <taxon>Cannaceae</taxon>
        <taxon>Canna</taxon>
    </lineage>
</organism>
<evidence type="ECO:0000256" key="1">
    <source>
        <dbReference type="SAM" id="MobiDB-lite"/>
    </source>
</evidence>
<name>A0AAQ3L830_9LILI</name>
<dbReference type="AlphaFoldDB" id="A0AAQ3L830"/>
<dbReference type="EMBL" id="CP136898">
    <property type="protein sequence ID" value="WOL20051.1"/>
    <property type="molecule type" value="Genomic_DNA"/>
</dbReference>
<dbReference type="PANTHER" id="PTHR34112">
    <property type="entry name" value="C-JUN-AMINO-TERMINAL KINASE-INTERACTING PROTEIN"/>
    <property type="match status" value="1"/>
</dbReference>
<accession>A0AAQ3L830</accession>
<evidence type="ECO:0000313" key="3">
    <source>
        <dbReference type="Proteomes" id="UP001327560"/>
    </source>
</evidence>
<dbReference type="PANTHER" id="PTHR34112:SF13">
    <property type="entry name" value="OS04G0448200 PROTEIN"/>
    <property type="match status" value="1"/>
</dbReference>
<proteinExistence type="predicted"/>
<sequence>MERGEPALVPQWYRLANGSTPSHAVRTSSSKHSDENGVGIGSKNRSVGDQDRNLRRSLSSNGSLNRDKGSSGKSQAYSSFRRSRDRNQDKDFDSRDRENRSVLIDNGFDHRDPFPGIRAEKDALRKSQSMTAGRQMDSWPKRVGSNANNGSPNGGSIIGSIGKTSFEKDFPSLRAEGRQSFSDGGGVSPLGVRTAVQSLPITSPVIIGTSALAEVPVRVETGGTILSPVIQAASISQPSASGSTMAEALAQAPPQVANSHQSSVDNQRIEELALKKCKQLIPVTPSIPKALGSKGARSGDYSSLTKIGQQTHTNLTVRPPARSDVTKTSIVGNFQVLNREKNGTSPTARDGPIVGKINPTGSVPSATAGPLKSPTDLRFKVDNKNGTSIQNTFGERKGLSQAQNRNDFFNLLRKKSSTSSSTIQEPSSVEPTTRLEMSDAENTEITSPTNMANNSPASVSALNYSMENGNCLNEGSCASNESESFFADNGDTNPHSDIAVDPEEEAFLQSLGWDKNAGEEALTKEEIDAFLKKYENRRPLKVMPADLNESSLPGSDE</sequence>
<feature type="compositionally biased region" description="Polar residues" evidence="1">
    <location>
        <begin position="17"/>
        <end position="30"/>
    </location>
</feature>
<feature type="compositionally biased region" description="Polar residues" evidence="1">
    <location>
        <begin position="384"/>
        <end position="393"/>
    </location>
</feature>
<gene>
    <name evidence="2" type="ORF">Cni_G28853</name>
</gene>